<evidence type="ECO:0000256" key="4">
    <source>
        <dbReference type="SAM" id="MobiDB-lite"/>
    </source>
</evidence>
<evidence type="ECO:0000256" key="2">
    <source>
        <dbReference type="ARBA" id="ARBA00005183"/>
    </source>
</evidence>
<dbReference type="PANTHER" id="PTHR48080">
    <property type="entry name" value="D-GALACTONATE DEHYDRATASE-RELATED"/>
    <property type="match status" value="1"/>
</dbReference>
<dbReference type="InterPro" id="IPR034593">
    <property type="entry name" value="DgoD-like"/>
</dbReference>
<dbReference type="Pfam" id="PF13378">
    <property type="entry name" value="MR_MLE_C"/>
    <property type="match status" value="1"/>
</dbReference>
<dbReference type="EC" id="4.2.1.40" evidence="3"/>
<gene>
    <name evidence="6" type="ORF">GCM10009742_04530</name>
</gene>
<dbReference type="InterPro" id="IPR029017">
    <property type="entry name" value="Enolase-like_N"/>
</dbReference>
<organism evidence="6 7">
    <name type="scientific">Kribbella karoonensis</name>
    <dbReference type="NCBI Taxonomy" id="324851"/>
    <lineage>
        <taxon>Bacteria</taxon>
        <taxon>Bacillati</taxon>
        <taxon>Actinomycetota</taxon>
        <taxon>Actinomycetes</taxon>
        <taxon>Propionibacteriales</taxon>
        <taxon>Kribbellaceae</taxon>
        <taxon>Kribbella</taxon>
    </lineage>
</organism>
<evidence type="ECO:0000256" key="1">
    <source>
        <dbReference type="ARBA" id="ARBA00001426"/>
    </source>
</evidence>
<keyword evidence="7" id="KW-1185">Reference proteome</keyword>
<dbReference type="SMART" id="SM00922">
    <property type="entry name" value="MR_MLE"/>
    <property type="match status" value="1"/>
</dbReference>
<name>A0ABN2CZM5_9ACTN</name>
<comment type="caution">
    <text evidence="6">The sequence shown here is derived from an EMBL/GenBank/DDBJ whole genome shotgun (WGS) entry which is preliminary data.</text>
</comment>
<proteinExistence type="predicted"/>
<dbReference type="Gene3D" id="3.20.20.120">
    <property type="entry name" value="Enolase-like C-terminal domain"/>
    <property type="match status" value="1"/>
</dbReference>
<dbReference type="Gene3D" id="3.30.390.10">
    <property type="entry name" value="Enolase-like, N-terminal domain"/>
    <property type="match status" value="1"/>
</dbReference>
<dbReference type="InterPro" id="IPR036849">
    <property type="entry name" value="Enolase-like_C_sf"/>
</dbReference>
<feature type="domain" description="Mandelate racemase/muconate lactonizing enzyme C-terminal" evidence="5">
    <location>
        <begin position="107"/>
        <end position="212"/>
    </location>
</feature>
<reference evidence="6 7" key="1">
    <citation type="journal article" date="2019" name="Int. J. Syst. Evol. Microbiol.">
        <title>The Global Catalogue of Microorganisms (GCM) 10K type strain sequencing project: providing services to taxonomists for standard genome sequencing and annotation.</title>
        <authorList>
            <consortium name="The Broad Institute Genomics Platform"/>
            <consortium name="The Broad Institute Genome Sequencing Center for Infectious Disease"/>
            <person name="Wu L."/>
            <person name="Ma J."/>
        </authorList>
    </citation>
    <scope>NUCLEOTIDE SEQUENCE [LARGE SCALE GENOMIC DNA]</scope>
    <source>
        <strain evidence="6 7">JCM 14304</strain>
    </source>
</reference>
<sequence length="315" mass="32327">MLAEVVADGIHGVGELSDGGPLDELLAAAESVRTSLVGRSVAQARTELGRPADSFLSSTVRGGFAAAVADLTARLEGRSLSESLGLGAPRPVRLYANLNRRFGADGVETIVAEALRAVGNGFTAVKVAPFLDNHARGLTGTRLIDAGLELVTKVRAALPDDVRLMVDCHHLVPAADVVPELAALELHWVEDLVPLGDRAAVESAVAAGLSLAGGEHVWQPAVAAASCGGLAYWLVDPKHAGGPDGVRRIAEAIGETQLTFHNPSGPVGTAHAAQLAGLMGADGWLEHAWGEAAPVGGTLRPEGPGIGPVRRVGEE</sequence>
<evidence type="ECO:0000256" key="3">
    <source>
        <dbReference type="ARBA" id="ARBA00011973"/>
    </source>
</evidence>
<dbReference type="InterPro" id="IPR029065">
    <property type="entry name" value="Enolase_C-like"/>
</dbReference>
<dbReference type="InterPro" id="IPR013342">
    <property type="entry name" value="Mandelate_racemase_C"/>
</dbReference>
<evidence type="ECO:0000259" key="5">
    <source>
        <dbReference type="SMART" id="SM00922"/>
    </source>
</evidence>
<evidence type="ECO:0000313" key="7">
    <source>
        <dbReference type="Proteomes" id="UP001500190"/>
    </source>
</evidence>
<dbReference type="PANTHER" id="PTHR48080:SF4">
    <property type="entry name" value="GLUCARATE DEHYDRATASE"/>
    <property type="match status" value="1"/>
</dbReference>
<comment type="catalytic activity">
    <reaction evidence="1">
        <text>D-glucarate = 5-dehydro-4-deoxy-D-glucarate + H2O</text>
        <dbReference type="Rhea" id="RHEA:14573"/>
        <dbReference type="ChEBI" id="CHEBI:15377"/>
        <dbReference type="ChEBI" id="CHEBI:30612"/>
        <dbReference type="ChEBI" id="CHEBI:42819"/>
        <dbReference type="EC" id="4.2.1.40"/>
    </reaction>
</comment>
<protein>
    <recommendedName>
        <fullName evidence="3">glucarate dehydratase</fullName>
        <ecNumber evidence="3">4.2.1.40</ecNumber>
    </recommendedName>
</protein>
<feature type="region of interest" description="Disordered" evidence="4">
    <location>
        <begin position="295"/>
        <end position="315"/>
    </location>
</feature>
<dbReference type="EMBL" id="BAAAND010000001">
    <property type="protein sequence ID" value="GAA1566293.1"/>
    <property type="molecule type" value="Genomic_DNA"/>
</dbReference>
<comment type="pathway">
    <text evidence="2">Carbohydrate acid metabolism; D-glucarate degradation; 2,5-dioxopentanoate from D-glucarate: step 1/2.</text>
</comment>
<accession>A0ABN2CZM5</accession>
<dbReference type="Proteomes" id="UP001500190">
    <property type="component" value="Unassembled WGS sequence"/>
</dbReference>
<dbReference type="SUPFAM" id="SSF54826">
    <property type="entry name" value="Enolase N-terminal domain-like"/>
    <property type="match status" value="1"/>
</dbReference>
<evidence type="ECO:0000313" key="6">
    <source>
        <dbReference type="EMBL" id="GAA1566293.1"/>
    </source>
</evidence>
<dbReference type="SUPFAM" id="SSF51604">
    <property type="entry name" value="Enolase C-terminal domain-like"/>
    <property type="match status" value="1"/>
</dbReference>